<comment type="caution">
    <text evidence="1">The sequence shown here is derived from an EMBL/GenBank/DDBJ whole genome shotgun (WGS) entry which is preliminary data.</text>
</comment>
<gene>
    <name evidence="1" type="ORF">HJG60_008440</name>
</gene>
<accession>A0A834DJQ4</accession>
<dbReference type="Proteomes" id="UP000664940">
    <property type="component" value="Unassembled WGS sequence"/>
</dbReference>
<organism evidence="1 2">
    <name type="scientific">Phyllostomus discolor</name>
    <name type="common">pale spear-nosed bat</name>
    <dbReference type="NCBI Taxonomy" id="89673"/>
    <lineage>
        <taxon>Eukaryota</taxon>
        <taxon>Metazoa</taxon>
        <taxon>Chordata</taxon>
        <taxon>Craniata</taxon>
        <taxon>Vertebrata</taxon>
        <taxon>Euteleostomi</taxon>
        <taxon>Mammalia</taxon>
        <taxon>Eutheria</taxon>
        <taxon>Laurasiatheria</taxon>
        <taxon>Chiroptera</taxon>
        <taxon>Yangochiroptera</taxon>
        <taxon>Phyllostomidae</taxon>
        <taxon>Phyllostominae</taxon>
        <taxon>Phyllostomus</taxon>
    </lineage>
</organism>
<evidence type="ECO:0000313" key="2">
    <source>
        <dbReference type="Proteomes" id="UP000664940"/>
    </source>
</evidence>
<sequence>MVITVVPGIPPGTVESCLNTIRNVRASKHQRPQLPPPVFCSRPNARDAQSCAHRMSSSSAPWEDLVCFGAHVSACSLVWGCALLLLSHPVEYGTFFQVEPIHKPSMECPVIPGRINSKAGMLSILSEF</sequence>
<dbReference type="AlphaFoldDB" id="A0A834DJQ4"/>
<evidence type="ECO:0000313" key="1">
    <source>
        <dbReference type="EMBL" id="KAF6086245.1"/>
    </source>
</evidence>
<name>A0A834DJQ4_9CHIR</name>
<dbReference type="EMBL" id="JABVXQ010000011">
    <property type="protein sequence ID" value="KAF6086245.1"/>
    <property type="molecule type" value="Genomic_DNA"/>
</dbReference>
<protein>
    <submittedName>
        <fullName evidence="1">Uncharacterized protein</fullName>
    </submittedName>
</protein>
<proteinExistence type="predicted"/>
<reference evidence="1 2" key="1">
    <citation type="journal article" date="2020" name="Nature">
        <title>Six reference-quality genomes reveal evolution of bat adaptations.</title>
        <authorList>
            <person name="Jebb D."/>
            <person name="Huang Z."/>
            <person name="Pippel M."/>
            <person name="Hughes G.M."/>
            <person name="Lavrichenko K."/>
            <person name="Devanna P."/>
            <person name="Winkler S."/>
            <person name="Jermiin L.S."/>
            <person name="Skirmuntt E.C."/>
            <person name="Katzourakis A."/>
            <person name="Burkitt-Gray L."/>
            <person name="Ray D.A."/>
            <person name="Sullivan K.A.M."/>
            <person name="Roscito J.G."/>
            <person name="Kirilenko B.M."/>
            <person name="Davalos L.M."/>
            <person name="Corthals A.P."/>
            <person name="Power M.L."/>
            <person name="Jones G."/>
            <person name="Ransome R.D."/>
            <person name="Dechmann D.K.N."/>
            <person name="Locatelli A.G."/>
            <person name="Puechmaille S.J."/>
            <person name="Fedrigo O."/>
            <person name="Jarvis E.D."/>
            <person name="Hiller M."/>
            <person name="Vernes S.C."/>
            <person name="Myers E.W."/>
            <person name="Teeling E.C."/>
        </authorList>
    </citation>
    <scope>NUCLEOTIDE SEQUENCE [LARGE SCALE GENOMIC DNA]</scope>
    <source>
        <strain evidence="1">Bat1K_MPI-CBG_1</strain>
    </source>
</reference>